<dbReference type="EMBL" id="CAJVPZ010049158">
    <property type="protein sequence ID" value="CAG8775374.1"/>
    <property type="molecule type" value="Genomic_DNA"/>
</dbReference>
<gene>
    <name evidence="1" type="ORF">RFULGI_LOCUS15385</name>
</gene>
<dbReference type="OrthoDB" id="10553286at2759"/>
<protein>
    <submittedName>
        <fullName evidence="1">11750_t:CDS:1</fullName>
    </submittedName>
</protein>
<comment type="caution">
    <text evidence="1">The sequence shown here is derived from an EMBL/GenBank/DDBJ whole genome shotgun (WGS) entry which is preliminary data.</text>
</comment>
<feature type="non-terminal residue" evidence="1">
    <location>
        <position position="1"/>
    </location>
</feature>
<accession>A0A9N9JCP7</accession>
<keyword evidence="2" id="KW-1185">Reference proteome</keyword>
<dbReference type="AlphaFoldDB" id="A0A9N9JCP7"/>
<dbReference type="Proteomes" id="UP000789396">
    <property type="component" value="Unassembled WGS sequence"/>
</dbReference>
<reference evidence="1" key="1">
    <citation type="submission" date="2021-06" db="EMBL/GenBank/DDBJ databases">
        <authorList>
            <person name="Kallberg Y."/>
            <person name="Tangrot J."/>
            <person name="Rosling A."/>
        </authorList>
    </citation>
    <scope>NUCLEOTIDE SEQUENCE</scope>
    <source>
        <strain evidence="1">IN212</strain>
    </source>
</reference>
<evidence type="ECO:0000313" key="2">
    <source>
        <dbReference type="Proteomes" id="UP000789396"/>
    </source>
</evidence>
<sequence length="54" mass="6172">LKLLLFATADKRKNTEEQICKELSILKTQSSQNNTITKTFTIEKEECNSLNAKL</sequence>
<proteinExistence type="predicted"/>
<evidence type="ECO:0000313" key="1">
    <source>
        <dbReference type="EMBL" id="CAG8775374.1"/>
    </source>
</evidence>
<name>A0A9N9JCP7_9GLOM</name>
<organism evidence="1 2">
    <name type="scientific">Racocetra fulgida</name>
    <dbReference type="NCBI Taxonomy" id="60492"/>
    <lineage>
        <taxon>Eukaryota</taxon>
        <taxon>Fungi</taxon>
        <taxon>Fungi incertae sedis</taxon>
        <taxon>Mucoromycota</taxon>
        <taxon>Glomeromycotina</taxon>
        <taxon>Glomeromycetes</taxon>
        <taxon>Diversisporales</taxon>
        <taxon>Gigasporaceae</taxon>
        <taxon>Racocetra</taxon>
    </lineage>
</organism>